<dbReference type="FunFam" id="3.40.50.410:FF:000003">
    <property type="entry name" value="Collagen type VI alpha 3 chain"/>
    <property type="match status" value="6"/>
</dbReference>
<dbReference type="SMART" id="SM00131">
    <property type="entry name" value="KU"/>
    <property type="match status" value="1"/>
</dbReference>
<dbReference type="PROSITE" id="PS50279">
    <property type="entry name" value="BPTI_KUNITZ_2"/>
    <property type="match status" value="1"/>
</dbReference>
<keyword evidence="10" id="KW-1015">Disulfide bond</keyword>
<reference evidence="20" key="1">
    <citation type="submission" date="2025-08" db="UniProtKB">
        <authorList>
            <consortium name="Ensembl"/>
        </authorList>
    </citation>
    <scope>IDENTIFICATION</scope>
</reference>
<reference evidence="20" key="2">
    <citation type="submission" date="2025-09" db="UniProtKB">
        <authorList>
            <consortium name="Ensembl"/>
        </authorList>
    </citation>
    <scope>IDENTIFICATION</scope>
</reference>
<accession>A0A8C9FEV4</accession>
<comment type="subcellular location">
    <subcellularLocation>
        <location evidence="1">Secreted</location>
        <location evidence="1">Extracellular space</location>
        <location evidence="1">Extracellular matrix</location>
    </subcellularLocation>
</comment>
<dbReference type="PANTHER" id="PTHR24020:SF13">
    <property type="entry name" value="COLLAGEN ALPHA-3(VI) CHAIN"/>
    <property type="match status" value="1"/>
</dbReference>
<dbReference type="Pfam" id="PF00014">
    <property type="entry name" value="Kunitz_BPTI"/>
    <property type="match status" value="1"/>
</dbReference>
<keyword evidence="9" id="KW-0176">Collagen</keyword>
<evidence type="ECO:0000256" key="2">
    <source>
        <dbReference type="ARBA" id="ARBA00022525"/>
    </source>
</evidence>
<dbReference type="InterPro" id="IPR002223">
    <property type="entry name" value="Kunitz_BPTI"/>
</dbReference>
<dbReference type="InterPro" id="IPR036880">
    <property type="entry name" value="Kunitz_BPTI_sf"/>
</dbReference>
<keyword evidence="8" id="KW-0722">Serine protease inhibitor</keyword>
<dbReference type="InterPro" id="IPR008160">
    <property type="entry name" value="Collagen"/>
</dbReference>
<comment type="function">
    <text evidence="13">Collagen VI acts as a cell-binding protein.</text>
</comment>
<evidence type="ECO:0000256" key="4">
    <source>
        <dbReference type="ARBA" id="ARBA00022690"/>
    </source>
</evidence>
<dbReference type="InterPro" id="IPR041900">
    <property type="entry name" value="vWA_collagen_alpha3-VI-like"/>
</dbReference>
<keyword evidence="4" id="KW-0646">Protease inhibitor</keyword>
<feature type="compositionally biased region" description="Low complexity" evidence="16">
    <location>
        <begin position="2873"/>
        <end position="2898"/>
    </location>
</feature>
<feature type="domain" description="VWFA" evidence="18">
    <location>
        <begin position="644"/>
        <end position="817"/>
    </location>
</feature>
<feature type="domain" description="BPTI/Kunitz inhibitor" evidence="19">
    <location>
        <begin position="2983"/>
        <end position="3033"/>
    </location>
</feature>
<organism evidence="20 21">
    <name type="scientific">Pavo cristatus</name>
    <name type="common">Indian peafowl</name>
    <name type="synonym">Blue peafowl</name>
    <dbReference type="NCBI Taxonomy" id="9049"/>
    <lineage>
        <taxon>Eukaryota</taxon>
        <taxon>Metazoa</taxon>
        <taxon>Chordata</taxon>
        <taxon>Craniata</taxon>
        <taxon>Vertebrata</taxon>
        <taxon>Euteleostomi</taxon>
        <taxon>Archelosauria</taxon>
        <taxon>Archosauria</taxon>
        <taxon>Dinosauria</taxon>
        <taxon>Saurischia</taxon>
        <taxon>Theropoda</taxon>
        <taxon>Coelurosauria</taxon>
        <taxon>Aves</taxon>
        <taxon>Neognathae</taxon>
        <taxon>Galloanserae</taxon>
        <taxon>Galliformes</taxon>
        <taxon>Phasianidae</taxon>
        <taxon>Phasianinae</taxon>
        <taxon>Pavo</taxon>
    </lineage>
</organism>
<evidence type="ECO:0000256" key="6">
    <source>
        <dbReference type="ARBA" id="ARBA00022737"/>
    </source>
</evidence>
<feature type="domain" description="VWFA" evidence="18">
    <location>
        <begin position="1239"/>
        <end position="1410"/>
    </location>
</feature>
<feature type="compositionally biased region" description="Gly residues" evidence="16">
    <location>
        <begin position="2061"/>
        <end position="2079"/>
    </location>
</feature>
<feature type="compositionally biased region" description="Basic and acidic residues" evidence="16">
    <location>
        <begin position="2146"/>
        <end position="2162"/>
    </location>
</feature>
<evidence type="ECO:0000256" key="7">
    <source>
        <dbReference type="ARBA" id="ARBA00022889"/>
    </source>
</evidence>
<dbReference type="Proteomes" id="UP000694428">
    <property type="component" value="Unplaced"/>
</dbReference>
<feature type="region of interest" description="Disordered" evidence="16">
    <location>
        <begin position="2873"/>
        <end position="2960"/>
    </location>
</feature>
<evidence type="ECO:0000313" key="20">
    <source>
        <dbReference type="Ensembl" id="ENSPSTP00000013852.1"/>
    </source>
</evidence>
<feature type="region of interest" description="Disordered" evidence="16">
    <location>
        <begin position="2046"/>
        <end position="2199"/>
    </location>
</feature>
<dbReference type="CDD" id="cd22629">
    <property type="entry name" value="Kunitz_collagen_alpha3_VI"/>
    <property type="match status" value="1"/>
</dbReference>
<dbReference type="PRINTS" id="PR00453">
    <property type="entry name" value="VWFADOMAIN"/>
</dbReference>
<evidence type="ECO:0000256" key="11">
    <source>
        <dbReference type="ARBA" id="ARBA00023180"/>
    </source>
</evidence>
<dbReference type="Pfam" id="PF01391">
    <property type="entry name" value="Collagen"/>
    <property type="match status" value="1"/>
</dbReference>
<dbReference type="FunFam" id="3.40.50.410:FF:000016">
    <property type="entry name" value="Collagen type VI alpha 3 chain"/>
    <property type="match status" value="1"/>
</dbReference>
<dbReference type="FunFam" id="3.40.50.410:FF:000037">
    <property type="entry name" value="Collagen type VI alpha 3 chain"/>
    <property type="match status" value="1"/>
</dbReference>
<dbReference type="GO" id="GO:0004867">
    <property type="term" value="F:serine-type endopeptidase inhibitor activity"/>
    <property type="evidence" value="ECO:0007669"/>
    <property type="project" value="UniProtKB-KW"/>
</dbReference>
<dbReference type="Gene3D" id="3.40.50.410">
    <property type="entry name" value="von Willebrand factor, type A domain"/>
    <property type="match status" value="12"/>
</dbReference>
<dbReference type="CDD" id="cd01481">
    <property type="entry name" value="vWA_collagen_alpha3-VI-like"/>
    <property type="match status" value="5"/>
</dbReference>
<dbReference type="FunFam" id="4.10.410.10:FF:000007">
    <property type="entry name" value="Collagen type VI alpha 3 chain"/>
    <property type="match status" value="1"/>
</dbReference>
<dbReference type="FunFam" id="3.40.50.410:FF:000021">
    <property type="entry name" value="Collagen, type VI, alpha 3"/>
    <property type="match status" value="1"/>
</dbReference>
<feature type="compositionally biased region" description="Gly residues" evidence="16">
    <location>
        <begin position="2316"/>
        <end position="2334"/>
    </location>
</feature>
<feature type="domain" description="VWFA" evidence="18">
    <location>
        <begin position="38"/>
        <end position="212"/>
    </location>
</feature>
<feature type="chain" id="PRO_5034823291" description="Collagen alpha-3(VI) chain" evidence="17">
    <location>
        <begin position="26"/>
        <end position="3048"/>
    </location>
</feature>
<keyword evidence="11" id="KW-0325">Glycoprotein</keyword>
<dbReference type="GO" id="GO:0007155">
    <property type="term" value="P:cell adhesion"/>
    <property type="evidence" value="ECO:0007669"/>
    <property type="project" value="UniProtKB-KW"/>
</dbReference>
<feature type="domain" description="VWFA" evidence="18">
    <location>
        <begin position="1641"/>
        <end position="1814"/>
    </location>
</feature>
<dbReference type="PANTHER" id="PTHR24020">
    <property type="entry name" value="COLLAGEN ALPHA"/>
    <property type="match status" value="1"/>
</dbReference>
<keyword evidence="21" id="KW-1185">Reference proteome</keyword>
<evidence type="ECO:0000256" key="14">
    <source>
        <dbReference type="ARBA" id="ARBA00044000"/>
    </source>
</evidence>
<dbReference type="FunFam" id="3.40.50.410:FF:000004">
    <property type="entry name" value="collagen alpha-6(VI) chain"/>
    <property type="match status" value="1"/>
</dbReference>
<keyword evidence="2" id="KW-0964">Secreted</keyword>
<feature type="domain" description="VWFA" evidence="18">
    <location>
        <begin position="444"/>
        <end position="623"/>
    </location>
</feature>
<dbReference type="CDD" id="cd01482">
    <property type="entry name" value="vWA_collagen_alphaI-XII-like"/>
    <property type="match status" value="1"/>
</dbReference>
<evidence type="ECO:0000256" key="16">
    <source>
        <dbReference type="SAM" id="MobiDB-lite"/>
    </source>
</evidence>
<dbReference type="GO" id="GO:0005589">
    <property type="term" value="C:collagen type VI trimer"/>
    <property type="evidence" value="ECO:0007669"/>
    <property type="project" value="UniProtKB-ARBA"/>
</dbReference>
<dbReference type="Ensembl" id="ENSPSTT00000014532.1">
    <property type="protein sequence ID" value="ENSPSTP00000013852.1"/>
    <property type="gene ID" value="ENSPSTG00000009734.1"/>
</dbReference>
<feature type="domain" description="VWFA" evidence="18">
    <location>
        <begin position="241"/>
        <end position="418"/>
    </location>
</feature>
<feature type="domain" description="VWFA" evidence="18">
    <location>
        <begin position="1840"/>
        <end position="2029"/>
    </location>
</feature>
<dbReference type="SUPFAM" id="SSF57362">
    <property type="entry name" value="BPTI-like"/>
    <property type="match status" value="1"/>
</dbReference>
<feature type="signal peptide" evidence="17">
    <location>
        <begin position="1"/>
        <end position="25"/>
    </location>
</feature>
<keyword evidence="3" id="KW-0272">Extracellular matrix</keyword>
<feature type="domain" description="VWFA" evidence="18">
    <location>
        <begin position="1035"/>
        <end position="1207"/>
    </location>
</feature>
<feature type="compositionally biased region" description="Low complexity" evidence="16">
    <location>
        <begin position="2920"/>
        <end position="2941"/>
    </location>
</feature>
<evidence type="ECO:0000256" key="3">
    <source>
        <dbReference type="ARBA" id="ARBA00022530"/>
    </source>
</evidence>
<feature type="region of interest" description="Disordered" evidence="16">
    <location>
        <begin position="2213"/>
        <end position="2292"/>
    </location>
</feature>
<dbReference type="FunFam" id="3.40.50.410:FF:000035">
    <property type="entry name" value="collagen alpha-3(VI) chain isoform X3"/>
    <property type="match status" value="1"/>
</dbReference>
<keyword evidence="6" id="KW-0677">Repeat</keyword>
<dbReference type="InterPro" id="IPR036465">
    <property type="entry name" value="vWFA_dom_sf"/>
</dbReference>
<feature type="domain" description="VWFA" evidence="18">
    <location>
        <begin position="2617"/>
        <end position="2813"/>
    </location>
</feature>
<proteinExistence type="inferred from homology"/>
<evidence type="ECO:0000256" key="13">
    <source>
        <dbReference type="ARBA" id="ARBA00043858"/>
    </source>
</evidence>
<dbReference type="Pfam" id="PF00092">
    <property type="entry name" value="VWA"/>
    <property type="match status" value="11"/>
</dbReference>
<dbReference type="SUPFAM" id="SSF53300">
    <property type="entry name" value="vWA-like"/>
    <property type="match status" value="12"/>
</dbReference>
<dbReference type="CDD" id="cd01450">
    <property type="entry name" value="vWFA_subfamily_ECM"/>
    <property type="match status" value="2"/>
</dbReference>
<comment type="similarity">
    <text evidence="14">Belongs to the type VI collagen family.</text>
</comment>
<name>A0A8C9FEV4_PAVCR</name>
<feature type="compositionally biased region" description="Polar residues" evidence="16">
    <location>
        <begin position="2905"/>
        <end position="2919"/>
    </location>
</feature>
<dbReference type="InterPro" id="IPR050525">
    <property type="entry name" value="ECM_Assembly_Org"/>
</dbReference>
<keyword evidence="5 17" id="KW-0732">Signal</keyword>
<evidence type="ECO:0000256" key="15">
    <source>
        <dbReference type="ARBA" id="ARBA00074093"/>
    </source>
</evidence>
<dbReference type="SMART" id="SM00327">
    <property type="entry name" value="VWA"/>
    <property type="match status" value="12"/>
</dbReference>
<dbReference type="PRINTS" id="PR00759">
    <property type="entry name" value="BASICPTASE"/>
</dbReference>
<dbReference type="FunFam" id="3.40.50.410:FF:000022">
    <property type="entry name" value="Collagen type VI alpha 3 chain"/>
    <property type="match status" value="1"/>
</dbReference>
<evidence type="ECO:0000256" key="10">
    <source>
        <dbReference type="ARBA" id="ARBA00023157"/>
    </source>
</evidence>
<evidence type="ECO:0000256" key="8">
    <source>
        <dbReference type="ARBA" id="ARBA00022900"/>
    </source>
</evidence>
<feature type="domain" description="VWFA" evidence="18">
    <location>
        <begin position="842"/>
        <end position="1014"/>
    </location>
</feature>
<dbReference type="InterPro" id="IPR020901">
    <property type="entry name" value="Prtase_inh_Kunz-CS"/>
</dbReference>
<evidence type="ECO:0000256" key="17">
    <source>
        <dbReference type="SAM" id="SignalP"/>
    </source>
</evidence>
<feature type="domain" description="VWFA" evidence="18">
    <location>
        <begin position="1441"/>
        <end position="1621"/>
    </location>
</feature>
<feature type="compositionally biased region" description="Low complexity" evidence="16">
    <location>
        <begin position="2224"/>
        <end position="2251"/>
    </location>
</feature>
<dbReference type="PROSITE" id="PS00280">
    <property type="entry name" value="BPTI_KUNITZ_1"/>
    <property type="match status" value="1"/>
</dbReference>
<dbReference type="PROSITE" id="PS50234">
    <property type="entry name" value="VWFA"/>
    <property type="match status" value="12"/>
</dbReference>
<feature type="domain" description="VWFA" evidence="18">
    <location>
        <begin position="2399"/>
        <end position="2579"/>
    </location>
</feature>
<keyword evidence="12" id="KW-0379">Hydroxylation</keyword>
<evidence type="ECO:0000256" key="12">
    <source>
        <dbReference type="ARBA" id="ARBA00023278"/>
    </source>
</evidence>
<evidence type="ECO:0000256" key="5">
    <source>
        <dbReference type="ARBA" id="ARBA00022729"/>
    </source>
</evidence>
<sequence>MRKHRHLPLVAILGLLLSGFFSVGAQQQAAVRNVAVADIIFLVDSSWSIGKEHFQLVREFLYDVVKALDVGGNDFRFALVQFSGNPHTEFQLNTYPSNQDVLSHIANMPYMGGGSKTGKGLEYLIENHLTKAAGSRASEGVPQVIIVLTDGQSQDDVALPSSVLKSAHVNMIAVGVQDAVEGELKEIASRPFDTHLFNLENFTALHGIVGDLVASVRTSMTPEKAGAKGLVKDITAQESADLIFLIDGSDNIGSVNFQAIRDFLVNLIESLRVGAQQIHIGVVQYSDQPRTEFALNSYSTKADVLDAVKALSFRGGKEANTGAALEYVVENLFTQAGGSRIEEAVPQILVLISGGESSDDIREGLLAVKQASIFSFSIGVLNADSAELQQIATDGSFAFTALDIRNLAALRELLLPNIVGVAQRLILLEAPTIVTEVIEVNKKDIVFLIDGSTALGTGPFNSVRDFVAKIVQRLEVGPDLIQVAVAQYADTVRPEFYFNTHQNKKDVMANVKKMKLMGGTALNTGSALDFVRNNFFTSAAGCRIEEGVLPMLVLITGGKSMDAVEQAAAEMKRNRIVILAVGSRNADLAELQEIAHERDFVFNPNDFRLQFMQAILPEVLSPIRTLSGGMIIHETPSVQVTKRDIIFLLDGSLNVGNANFPFVRDFVVTLVNYLDVGTDKIRVGLVQFSDTPKTEFSLYSYQTKSDIIQRLGQLRPKGGSVLNTGSALNFVLSNHFTEAGGSRINEQVPQVLVLVTAGRSADPFLQVSNDLARAGVLTFAVGVRNADKAELEQIAFNPRMVYFMDDFSDLTALPQELNKPITTYVSGGVEEVPLAPTESKKDILFLIDGSANLLGSFPAVRDFIHKVISELNVGPDATRVAVAQFSDNIQIEFDFAELPSKQDMLVKVKRMRLKTGKQLNIGVALDEVVRRLFVKEAGSRIEEGIPQFLVLLAAGKSNDEVERPSVALKEAGVVTFAIKAKNADLSELEKIAYAPQFILSVESLPRISELQANIVNLLKTIQLQPTVVERGEKKDVVFLIDGSDGVRRGFPLLKTFVERVVESLDIGRDKVRVAIVQYSNVIQPEFLLDAHEDKADLISAIQALTIMGGSPLNTGAALDYLIKNVFTVSSGSRIAEGVPQFLILLTADRSQDDVRRPSVVLKTSGTVPFGIGIGNADLTELQTISFLPDFAISVPDFSQLDSVQQAVSNRVIRLTKKEIESLAPDLVFTSPSPAGVKRDVVFLVDGSRYAAQEFYLIRDLIERIVNNLDVGFDTTRVSVVQFSEHPHVEFLLNAHSTKDEVQGAVRRLRPRGGQQVNVGEALEFVAKTIFTRPSGSRIEEGVPQFLVILSSRKSDDDLEFPSVQVKQVGVAPLVIAKNMDPEEMVQISLSPDYVFQVSSFQELPSLEQKLLAPIETLSADQIRQLLGDVTTIPDVSGEEKDVVFLIDSSDSVRSDGLAHIRDFISRIVQQLDVGPNKVRIGVVQFSNNVFPEFYLKTHKSKNAVLQAIRRLRLRGGYPVNAGKALDYVVKNYFIKSAGSRIEDGVPQHLVVILGDQSQDDVNRPANVISSTNIQPLGVGARNVDRNQLQVITNDPGRVLVVQDFTGLPTLERKVQNILEELPVPTTESPGYPGPGGKKQADIVFLLDGSINLGRDNFQEVLQFVYSIVDAIYEDGDSIQVGLAQYNSDVTDEFFLKDYSSKPQILDAINKVIYKGGRVANTGAAIRHLQAKHFVKEAGSRIDQRVPQIAFIITGGKSSDDGQGASMEVAQKGVKVFAVGVRNIDLEEVSKLASESATSFRVSTAQELSELNEQVLVTLAAAMEEKLCPGTTDVTRDCDLDVILGFDVSDVGAGQNIFNSQRGLESRVEAVLNRITQMQKISCTGSQAPNVRVAIMAQSRGGPVEGLDFSEYQPELFERFQGMRTRGPYFLTAETLKSYQNKFRSAPSGSTKVIIHFTDGTDDYLDQMKTASADLRRQGVHALLFVGLDRVKNFEEVMQLEFGRGFAYNRPLRVNLLDLDFELAEQLDNIAERTCCGVHCKCSGQRGDRGLPGPIGPKGATGDIGYGGYPGDEGGPGERGPPGVNGTQGFQGCPGHRGTKGSRGFPGEKGELGEMGLDGIDGEEGDKGLPGSSGEKGFSGRRGNKGAKGERGERGDRGLRGDPGDSGADNTQRGTRGQKGEIGQMGEPGSPGQKGQDGGVGRQVRCWICMAGTKGTLGQPGPAGEQGMRGPQGPPGQIGTPGIRGEQGIPGPRAGGGQPGAPGERGRIGPLGRKGEPGNPGPRGPSGQQGPRGEMVSVVMDQLQGFTGERGFIGYPGPKGGTGDRGGAGGPGPKGNRGRRGNAGNPGTPGQKGEIGYPGPSVSVHCAPKSLLSQCALVQNIKDKCREYLSPKECPVFPTELAFAIDTSSGVGRDVFNRMKQTVLRVVSNLTIAESNCPRGARVALVTYNNEVTTEIRFADARKKSSLLQQIQNFQATLTTKPRSLETAMSFVARNTFKRARSGFLMRKVAVFFSNGETRASPQLNDAVLKLYDAGVTPVFLTSRQDAVLERALEINNTAVGHAIVLPTSASQLNDTIRRLLTCHVCLDVCEPDAICGYGSQRPVFRDRRAAPTDVDTDIAFIMDSSASTTPLQFNEMKKYISHLISNMEISSEPKISQHHARVAVLQQAPYEHETNSSFPPVKTEFSLTDYGSKEKIINYLHNQMTQLYGTMAMGSAVEHTVAHIFESAPNPRDLKVIVLMITGKMEKQELEYLREAVIDAKCKGYLFVILGIGRNVDVKNIYSLASEPNDVFFKLVSKPGELHEEPLLRFGRLLPSFIRSDFAFYLSPEIRKQCKWLQGDQTPKSPGHTGQKAVHMVPNATVTQTISTTTKLSTTIKPAASTSAHARTTTASTTAQTRATERPTESTTVQVNATVQSQGSTAANTKATSRTTASTTAAAASGRRRQGNTTGRSMTHPHDLIQPSRLPMILNALDLADPFMDICLLQKEEGTCRDFVLKWHYDLKTKSCARFWYGGCGGNENRFNTQKECEKACSPGNISPGVVTTIGT</sequence>
<dbReference type="InterPro" id="IPR002035">
    <property type="entry name" value="VWF_A"/>
</dbReference>
<evidence type="ECO:0000313" key="21">
    <source>
        <dbReference type="Proteomes" id="UP000694428"/>
    </source>
</evidence>
<keyword evidence="7" id="KW-0130">Cell adhesion</keyword>
<evidence type="ECO:0000259" key="18">
    <source>
        <dbReference type="PROSITE" id="PS50234"/>
    </source>
</evidence>
<evidence type="ECO:0000256" key="9">
    <source>
        <dbReference type="ARBA" id="ARBA00023119"/>
    </source>
</evidence>
<evidence type="ECO:0000259" key="19">
    <source>
        <dbReference type="PROSITE" id="PS50279"/>
    </source>
</evidence>
<protein>
    <recommendedName>
        <fullName evidence="15">Collagen alpha-3(VI) chain</fullName>
    </recommendedName>
</protein>
<feature type="region of interest" description="Disordered" evidence="16">
    <location>
        <begin position="2307"/>
        <end position="2353"/>
    </location>
</feature>
<dbReference type="Gene3D" id="4.10.410.10">
    <property type="entry name" value="Pancreatic trypsin inhibitor Kunitz domain"/>
    <property type="match status" value="1"/>
</dbReference>
<evidence type="ECO:0000256" key="1">
    <source>
        <dbReference type="ARBA" id="ARBA00004498"/>
    </source>
</evidence>